<dbReference type="OrthoDB" id="10253869at2759"/>
<dbReference type="Gene3D" id="3.40.50.1820">
    <property type="entry name" value="alpha/beta hydrolase"/>
    <property type="match status" value="1"/>
</dbReference>
<keyword evidence="1" id="KW-0472">Membrane</keyword>
<sequence>MVLDEFLQCVTVHQEGELFVGGVGVFAGYLGRDDLTQKALIEINDDLFYRTGDLVRIDNNGLLHYQGRKDYQIKLHGQRIELGEIERCLLNMTLISSCIVMKWNDDHLVAYIQSSNIDQNQIHEHCQSHLPPHMIPSKFIILDRFPLNANGKVDRKALPSPESRVPNIVNSDLELPVTPLEEHLRRIFRESFHTESPDINTSFGQMGGTSLDVMRALGLIRKEICTKIDAFHLFANPSIRQLARIIEAVPADQNALSFTTVPLQLKVDLKRPVPFLCVELVGILLLMFQWIFPLWFAYNYASFLMLLLMPLFHLLSYVVCQRVLLRSRTTEIKTDKLYSWQYYRWWFLNNLWCINNSYWLQHLVGTSVYNSYLRLCGARIGKDSHIYTILIDAPWLVEIGASTVIGEDVVFSIGSVTAGYYPISSNYYLHKIWLRQLIISSFRDSLDLISSYDALTSIFLRYLGAHIEDDVKIADIQHLLCFPTNLLHIKCGVTTFGGVKLTSFQLTKEGLCYLDKIELGSNVTLGNGCIIMPGTQLSSNTMVGSLTLVTRETTTHNNNSIILGIPACEMPFTLSNNIPSVHDLSYSNSFSNHNLVFTCIGTQFLIILFRAIGARIGSDVILSHINCLTDPHLVTIEDHVRLNMGAYIQCHTFEQRFLKEAPIIVKHSSVIMNSTLILSGATLHGQNRILPLTLVMKDDQLPSNTDWFGVPAQQVV</sequence>
<dbReference type="InterPro" id="IPR009081">
    <property type="entry name" value="PP-bd_ACP"/>
</dbReference>
<feature type="transmembrane region" description="Helical" evidence="1">
    <location>
        <begin position="273"/>
        <end position="292"/>
    </location>
</feature>
<dbReference type="SUPFAM" id="SSF56801">
    <property type="entry name" value="Acetyl-CoA synthetase-like"/>
    <property type="match status" value="1"/>
</dbReference>
<dbReference type="InterPro" id="IPR025110">
    <property type="entry name" value="AMP-bd_C"/>
</dbReference>
<dbReference type="SUPFAM" id="SSF47336">
    <property type="entry name" value="ACP-like"/>
    <property type="match status" value="1"/>
</dbReference>
<dbReference type="InterPro" id="IPR036736">
    <property type="entry name" value="ACP-like_sf"/>
</dbReference>
<dbReference type="InterPro" id="IPR029058">
    <property type="entry name" value="AB_hydrolase_fold"/>
</dbReference>
<gene>
    <name evidence="3" type="ORF">VCS650_LOCUS42214</name>
</gene>
<comment type="caution">
    <text evidence="3">The sequence shown here is derived from an EMBL/GenBank/DDBJ whole genome shotgun (WGS) entry which is preliminary data.</text>
</comment>
<name>A0A815T4E4_9BILA</name>
<keyword evidence="1" id="KW-1133">Transmembrane helix</keyword>
<evidence type="ECO:0000256" key="1">
    <source>
        <dbReference type="SAM" id="Phobius"/>
    </source>
</evidence>
<dbReference type="Pfam" id="PF00550">
    <property type="entry name" value="PP-binding"/>
    <property type="match status" value="1"/>
</dbReference>
<dbReference type="Pfam" id="PF13193">
    <property type="entry name" value="AMP-binding_C"/>
    <property type="match status" value="1"/>
</dbReference>
<organism evidence="3 4">
    <name type="scientific">Adineta steineri</name>
    <dbReference type="NCBI Taxonomy" id="433720"/>
    <lineage>
        <taxon>Eukaryota</taxon>
        <taxon>Metazoa</taxon>
        <taxon>Spiralia</taxon>
        <taxon>Gnathifera</taxon>
        <taxon>Rotifera</taxon>
        <taxon>Eurotatoria</taxon>
        <taxon>Bdelloidea</taxon>
        <taxon>Adinetida</taxon>
        <taxon>Adinetidae</taxon>
        <taxon>Adineta</taxon>
    </lineage>
</organism>
<keyword evidence="1" id="KW-0812">Transmembrane</keyword>
<dbReference type="PROSITE" id="PS50075">
    <property type="entry name" value="CARRIER"/>
    <property type="match status" value="1"/>
</dbReference>
<dbReference type="EMBL" id="CAJNON010002117">
    <property type="protein sequence ID" value="CAF1500460.1"/>
    <property type="molecule type" value="Genomic_DNA"/>
</dbReference>
<dbReference type="InterPro" id="IPR011004">
    <property type="entry name" value="Trimer_LpxA-like_sf"/>
</dbReference>
<feature type="transmembrane region" description="Helical" evidence="1">
    <location>
        <begin position="298"/>
        <end position="320"/>
    </location>
</feature>
<dbReference type="InterPro" id="IPR042099">
    <property type="entry name" value="ANL_N_sf"/>
</dbReference>
<feature type="domain" description="Carrier" evidence="2">
    <location>
        <begin position="175"/>
        <end position="250"/>
    </location>
</feature>
<dbReference type="GO" id="GO:0031177">
    <property type="term" value="F:phosphopantetheine binding"/>
    <property type="evidence" value="ECO:0007669"/>
    <property type="project" value="TreeGrafter"/>
</dbReference>
<dbReference type="GO" id="GO:0043041">
    <property type="term" value="P:amino acid activation for nonribosomal peptide biosynthetic process"/>
    <property type="evidence" value="ECO:0007669"/>
    <property type="project" value="TreeGrafter"/>
</dbReference>
<dbReference type="GO" id="GO:0044550">
    <property type="term" value="P:secondary metabolite biosynthetic process"/>
    <property type="evidence" value="ECO:0007669"/>
    <property type="project" value="TreeGrafter"/>
</dbReference>
<evidence type="ECO:0000313" key="4">
    <source>
        <dbReference type="Proteomes" id="UP000663891"/>
    </source>
</evidence>
<dbReference type="InterPro" id="IPR045851">
    <property type="entry name" value="AMP-bd_C_sf"/>
</dbReference>
<dbReference type="PANTHER" id="PTHR45527">
    <property type="entry name" value="NONRIBOSOMAL PEPTIDE SYNTHETASE"/>
    <property type="match status" value="1"/>
</dbReference>
<accession>A0A815T4E4</accession>
<proteinExistence type="predicted"/>
<dbReference type="GO" id="GO:0005737">
    <property type="term" value="C:cytoplasm"/>
    <property type="evidence" value="ECO:0007669"/>
    <property type="project" value="TreeGrafter"/>
</dbReference>
<reference evidence="3" key="1">
    <citation type="submission" date="2021-02" db="EMBL/GenBank/DDBJ databases">
        <authorList>
            <person name="Nowell W R."/>
        </authorList>
    </citation>
    <scope>NUCLEOTIDE SEQUENCE</scope>
</reference>
<dbReference type="AlphaFoldDB" id="A0A815T4E4"/>
<dbReference type="Proteomes" id="UP000663891">
    <property type="component" value="Unassembled WGS sequence"/>
</dbReference>
<dbReference type="SUPFAM" id="SSF51161">
    <property type="entry name" value="Trimeric LpxA-like enzymes"/>
    <property type="match status" value="2"/>
</dbReference>
<protein>
    <recommendedName>
        <fullName evidence="2">Carrier domain-containing protein</fullName>
    </recommendedName>
</protein>
<dbReference type="Gene3D" id="2.160.10.10">
    <property type="entry name" value="Hexapeptide repeat proteins"/>
    <property type="match status" value="2"/>
</dbReference>
<dbReference type="Gene3D" id="3.30.300.30">
    <property type="match status" value="1"/>
</dbReference>
<evidence type="ECO:0000259" key="2">
    <source>
        <dbReference type="PROSITE" id="PS50075"/>
    </source>
</evidence>
<evidence type="ECO:0000313" key="3">
    <source>
        <dbReference type="EMBL" id="CAF1500460.1"/>
    </source>
</evidence>
<dbReference type="Gene3D" id="3.40.50.12780">
    <property type="entry name" value="N-terminal domain of ligase-like"/>
    <property type="match status" value="1"/>
</dbReference>
<dbReference type="PANTHER" id="PTHR45527:SF1">
    <property type="entry name" value="FATTY ACID SYNTHASE"/>
    <property type="match status" value="1"/>
</dbReference>